<dbReference type="InterPro" id="IPR031304">
    <property type="entry name" value="SLT_2"/>
</dbReference>
<dbReference type="GO" id="GO:0009253">
    <property type="term" value="P:peptidoglycan catabolic process"/>
    <property type="evidence" value="ECO:0007669"/>
    <property type="project" value="TreeGrafter"/>
</dbReference>
<dbReference type="AlphaFoldDB" id="A0A5E8CIR0"/>
<evidence type="ECO:0000256" key="1">
    <source>
        <dbReference type="SAM" id="Phobius"/>
    </source>
</evidence>
<gene>
    <name evidence="3" type="ORF">CPAV1605_836</name>
</gene>
<evidence type="ECO:0000259" key="2">
    <source>
        <dbReference type="Pfam" id="PF13406"/>
    </source>
</evidence>
<keyword evidence="1" id="KW-0812">Transmembrane</keyword>
<accession>A0A5E8CIR0</accession>
<evidence type="ECO:0000313" key="3">
    <source>
        <dbReference type="EMBL" id="VVU95111.1"/>
    </source>
</evidence>
<dbReference type="Pfam" id="PF13406">
    <property type="entry name" value="SLT_2"/>
    <property type="match status" value="1"/>
</dbReference>
<sequence length="300" mass="35197">MSLLENCIIVSIIIILILFFIFFPLSEGNFNTSTYTNFISRIKKSTEFDDKETSEIINDLSNCVKDERIIKIFSTTQKPVEWNNYKKKIIKKKIINKGSKIYKEKKEFLLNLEKEYGIPKEILISILGIESRYGKSKGNFNTLNSLYTLSFYNFRRTTFFTEELYAFLILCKKRDMERKKITGSYVGALGCSKFMPSNYVKYAIDLDLFNNLEDCCIAICRFFNDKKWDCTTSILVKKDKGLCFKFEDIQVSEHLNDILKQENKEDMCGTINLDCILQYNYSTKYAMAVYFLGEHIRNYS</sequence>
<dbReference type="Gene3D" id="1.10.530.10">
    <property type="match status" value="1"/>
</dbReference>
<protein>
    <submittedName>
        <fullName evidence="3">Transglycosylase SLT domain</fullName>
    </submittedName>
</protein>
<dbReference type="Gene3D" id="1.10.8.350">
    <property type="entry name" value="Bacterial muramidase"/>
    <property type="match status" value="1"/>
</dbReference>
<reference evidence="3" key="1">
    <citation type="submission" date="2019-09" db="EMBL/GenBank/DDBJ databases">
        <authorList>
            <person name="Needham M D."/>
        </authorList>
    </citation>
    <scope>NUCLEOTIDE SEQUENCE</scope>
</reference>
<dbReference type="GO" id="GO:0008933">
    <property type="term" value="F:peptidoglycan lytic transglycosylase activity"/>
    <property type="evidence" value="ECO:0007669"/>
    <property type="project" value="TreeGrafter"/>
</dbReference>
<name>A0A5E8CIR0_9ZZZZ</name>
<keyword evidence="1" id="KW-1133">Transmembrane helix</keyword>
<organism evidence="3">
    <name type="scientific">seawater metagenome</name>
    <dbReference type="NCBI Taxonomy" id="1561972"/>
    <lineage>
        <taxon>unclassified sequences</taxon>
        <taxon>metagenomes</taxon>
        <taxon>ecological metagenomes</taxon>
    </lineage>
</organism>
<feature type="transmembrane region" description="Helical" evidence="1">
    <location>
        <begin position="7"/>
        <end position="25"/>
    </location>
</feature>
<proteinExistence type="predicted"/>
<dbReference type="SUPFAM" id="SSF53955">
    <property type="entry name" value="Lysozyme-like"/>
    <property type="match status" value="1"/>
</dbReference>
<dbReference type="InterPro" id="IPR043426">
    <property type="entry name" value="MltB-like"/>
</dbReference>
<dbReference type="PANTHER" id="PTHR30163">
    <property type="entry name" value="MEMBRANE-BOUND LYTIC MUREIN TRANSGLYCOSYLASE B"/>
    <property type="match status" value="1"/>
</dbReference>
<dbReference type="PANTHER" id="PTHR30163:SF9">
    <property type="entry name" value="MEMBRANE-BOUND LYTIC MUREIN TRANSGLYCOSYLASE B"/>
    <property type="match status" value="1"/>
</dbReference>
<dbReference type="EMBL" id="CABVLZ010000003">
    <property type="protein sequence ID" value="VVU95111.1"/>
    <property type="molecule type" value="Genomic_DNA"/>
</dbReference>
<dbReference type="InterPro" id="IPR023346">
    <property type="entry name" value="Lysozyme-like_dom_sf"/>
</dbReference>
<keyword evidence="1" id="KW-0472">Membrane</keyword>
<feature type="domain" description="Transglycosylase SLT" evidence="2">
    <location>
        <begin position="43"/>
        <end position="293"/>
    </location>
</feature>